<feature type="domain" description="F-box" evidence="1">
    <location>
        <begin position="43"/>
        <end position="94"/>
    </location>
</feature>
<dbReference type="Gene3D" id="3.80.10.10">
    <property type="entry name" value="Ribonuclease Inhibitor"/>
    <property type="match status" value="1"/>
</dbReference>
<dbReference type="Proteomes" id="UP000235145">
    <property type="component" value="Unassembled WGS sequence"/>
</dbReference>
<dbReference type="PANTHER" id="PTHR31900">
    <property type="entry name" value="F-BOX/RNI SUPERFAMILY PROTEIN-RELATED"/>
    <property type="match status" value="1"/>
</dbReference>
<dbReference type="OrthoDB" id="594804at2759"/>
<sequence>MTRRFETKSSTSINSQTTSFCIFSTRLMKKSKRTHAPKREDGADIISKLPDHILLLILSLLPTTEEVIRTRILSKRWRHLWTSIPSLDIDYSRRHKSPKTFKKNKFKKFVFWVLANRSFDLDSFRLCCSNYYSMSTIAQWINIAITRNVKQLELRFCPRKESEDIELPHSLMTCGSLEILRLFLSTHRLSMPGFIGFPALRVLELNNVELFHNDFLQDFLVNCPLLEDLSLINCLLDKLIFLVINCPKLKSLRVDNRNKGEYLNRFEYVGLCGLVMLFCPKLVFLEFGGHIADKFFFQSLDSLKKAVIHSEDTLLDEFTFDPIGDTIRELYAGISHVESLSISHHFVQALHLPVSLPNLKTLEITIDALIMDSIIEFLKCLPDLESLHLIVEQRFFTSRFGDLDQEDRRRILTCHLKKIEFLEFDGENTKLEVAAFLLAHGDAMEEMVFSCSNEAKYHALSMETLKKVSNFHKASSNVKVITLLRTDAARFSDNM</sequence>
<dbReference type="SMART" id="SM00256">
    <property type="entry name" value="FBOX"/>
    <property type="match status" value="1"/>
</dbReference>
<dbReference type="SUPFAM" id="SSF52047">
    <property type="entry name" value="RNI-like"/>
    <property type="match status" value="1"/>
</dbReference>
<protein>
    <recommendedName>
        <fullName evidence="1">F-box domain-containing protein</fullName>
    </recommendedName>
</protein>
<dbReference type="InterPro" id="IPR032675">
    <property type="entry name" value="LRR_dom_sf"/>
</dbReference>
<dbReference type="Gene3D" id="1.20.1280.50">
    <property type="match status" value="1"/>
</dbReference>
<dbReference type="AlphaFoldDB" id="A0A9R1VT26"/>
<evidence type="ECO:0000259" key="1">
    <source>
        <dbReference type="PROSITE" id="PS50181"/>
    </source>
</evidence>
<proteinExistence type="predicted"/>
<evidence type="ECO:0000313" key="3">
    <source>
        <dbReference type="Proteomes" id="UP000235145"/>
    </source>
</evidence>
<reference evidence="2 3" key="1">
    <citation type="journal article" date="2017" name="Nat. Commun.">
        <title>Genome assembly with in vitro proximity ligation data and whole-genome triplication in lettuce.</title>
        <authorList>
            <person name="Reyes-Chin-Wo S."/>
            <person name="Wang Z."/>
            <person name="Yang X."/>
            <person name="Kozik A."/>
            <person name="Arikit S."/>
            <person name="Song C."/>
            <person name="Xia L."/>
            <person name="Froenicke L."/>
            <person name="Lavelle D.O."/>
            <person name="Truco M.J."/>
            <person name="Xia R."/>
            <person name="Zhu S."/>
            <person name="Xu C."/>
            <person name="Xu H."/>
            <person name="Xu X."/>
            <person name="Cox K."/>
            <person name="Korf I."/>
            <person name="Meyers B.C."/>
            <person name="Michelmore R.W."/>
        </authorList>
    </citation>
    <scope>NUCLEOTIDE SEQUENCE [LARGE SCALE GENOMIC DNA]</scope>
    <source>
        <strain evidence="3">cv. Salinas</strain>
        <tissue evidence="2">Seedlings</tissue>
    </source>
</reference>
<evidence type="ECO:0000313" key="2">
    <source>
        <dbReference type="EMBL" id="KAJ0210753.1"/>
    </source>
</evidence>
<dbReference type="Pfam" id="PF23622">
    <property type="entry name" value="LRR_At1g61320_AtMIF1"/>
    <property type="match status" value="1"/>
</dbReference>
<organism evidence="2 3">
    <name type="scientific">Lactuca sativa</name>
    <name type="common">Garden lettuce</name>
    <dbReference type="NCBI Taxonomy" id="4236"/>
    <lineage>
        <taxon>Eukaryota</taxon>
        <taxon>Viridiplantae</taxon>
        <taxon>Streptophyta</taxon>
        <taxon>Embryophyta</taxon>
        <taxon>Tracheophyta</taxon>
        <taxon>Spermatophyta</taxon>
        <taxon>Magnoliopsida</taxon>
        <taxon>eudicotyledons</taxon>
        <taxon>Gunneridae</taxon>
        <taxon>Pentapetalae</taxon>
        <taxon>asterids</taxon>
        <taxon>campanulids</taxon>
        <taxon>Asterales</taxon>
        <taxon>Asteraceae</taxon>
        <taxon>Cichorioideae</taxon>
        <taxon>Cichorieae</taxon>
        <taxon>Lactucinae</taxon>
        <taxon>Lactuca</taxon>
    </lineage>
</organism>
<dbReference type="Pfam" id="PF00646">
    <property type="entry name" value="F-box"/>
    <property type="match status" value="1"/>
</dbReference>
<dbReference type="InterPro" id="IPR001810">
    <property type="entry name" value="F-box_dom"/>
</dbReference>
<gene>
    <name evidence="2" type="ORF">LSAT_V11C400190780</name>
</gene>
<dbReference type="PROSITE" id="PS50181">
    <property type="entry name" value="FBOX"/>
    <property type="match status" value="1"/>
</dbReference>
<dbReference type="EMBL" id="NBSK02000004">
    <property type="protein sequence ID" value="KAJ0210753.1"/>
    <property type="molecule type" value="Genomic_DNA"/>
</dbReference>
<keyword evidence="3" id="KW-1185">Reference proteome</keyword>
<name>A0A9R1VT26_LACSA</name>
<comment type="caution">
    <text evidence="2">The sequence shown here is derived from an EMBL/GenBank/DDBJ whole genome shotgun (WGS) entry which is preliminary data.</text>
</comment>
<dbReference type="InterPro" id="IPR036047">
    <property type="entry name" value="F-box-like_dom_sf"/>
</dbReference>
<accession>A0A9R1VT26</accession>
<dbReference type="SUPFAM" id="SSF81383">
    <property type="entry name" value="F-box domain"/>
    <property type="match status" value="1"/>
</dbReference>
<dbReference type="InterPro" id="IPR055357">
    <property type="entry name" value="LRR_At1g61320_AtMIF1"/>
</dbReference>
<dbReference type="PANTHER" id="PTHR31900:SF27">
    <property type="entry name" value="FBD DOMAIN-CONTAINING PROTEIN"/>
    <property type="match status" value="1"/>
</dbReference>
<dbReference type="InterPro" id="IPR050232">
    <property type="entry name" value="FBL13/AtMIF1-like"/>
</dbReference>